<dbReference type="InterPro" id="IPR012334">
    <property type="entry name" value="Pectin_lyas_fold"/>
</dbReference>
<sequence>MEMKYVLLIIIFLIFTLGSADIDVTQFGTKADGKSDDSGALTKAWNSACNFDDSTTLHVPTENYLLYLTTFGGPGKSPKITINLEGNVFGRKCVCFC</sequence>
<keyword evidence="3" id="KW-1185">Reference proteome</keyword>
<name>W1NN38_AMBTC</name>
<accession>W1NN38</accession>
<dbReference type="AlphaFoldDB" id="W1NN38"/>
<dbReference type="EMBL" id="KI396637">
    <property type="protein sequence ID" value="ERM96983.1"/>
    <property type="molecule type" value="Genomic_DNA"/>
</dbReference>
<protein>
    <recommendedName>
        <fullName evidence="4">Pectate lyase superfamily protein domain-containing protein</fullName>
    </recommendedName>
</protein>
<gene>
    <name evidence="2" type="ORF">AMTR_s00074p00182020</name>
</gene>
<evidence type="ECO:0000313" key="2">
    <source>
        <dbReference type="EMBL" id="ERM96983.1"/>
    </source>
</evidence>
<dbReference type="OMA" id="WNSACNF"/>
<keyword evidence="1" id="KW-0732">Signal</keyword>
<reference evidence="3" key="1">
    <citation type="journal article" date="2013" name="Science">
        <title>The Amborella genome and the evolution of flowering plants.</title>
        <authorList>
            <consortium name="Amborella Genome Project"/>
        </authorList>
    </citation>
    <scope>NUCLEOTIDE SEQUENCE [LARGE SCALE GENOMIC DNA]</scope>
</reference>
<dbReference type="HOGENOM" id="CLU_2349561_0_0_1"/>
<evidence type="ECO:0008006" key="4">
    <source>
        <dbReference type="Google" id="ProtNLM"/>
    </source>
</evidence>
<feature type="signal peptide" evidence="1">
    <location>
        <begin position="1"/>
        <end position="20"/>
    </location>
</feature>
<dbReference type="InterPro" id="IPR011050">
    <property type="entry name" value="Pectin_lyase_fold/virulence"/>
</dbReference>
<feature type="chain" id="PRO_5004807793" description="Pectate lyase superfamily protein domain-containing protein" evidence="1">
    <location>
        <begin position="21"/>
        <end position="97"/>
    </location>
</feature>
<organism evidence="2 3">
    <name type="scientific">Amborella trichopoda</name>
    <dbReference type="NCBI Taxonomy" id="13333"/>
    <lineage>
        <taxon>Eukaryota</taxon>
        <taxon>Viridiplantae</taxon>
        <taxon>Streptophyta</taxon>
        <taxon>Embryophyta</taxon>
        <taxon>Tracheophyta</taxon>
        <taxon>Spermatophyta</taxon>
        <taxon>Magnoliopsida</taxon>
        <taxon>Amborellales</taxon>
        <taxon>Amborellaceae</taxon>
        <taxon>Amborella</taxon>
    </lineage>
</organism>
<dbReference type="Gene3D" id="2.160.20.10">
    <property type="entry name" value="Single-stranded right-handed beta-helix, Pectin lyase-like"/>
    <property type="match status" value="1"/>
</dbReference>
<evidence type="ECO:0000256" key="1">
    <source>
        <dbReference type="SAM" id="SignalP"/>
    </source>
</evidence>
<proteinExistence type="predicted"/>
<dbReference type="Gramene" id="ERM96983">
    <property type="protein sequence ID" value="ERM96983"/>
    <property type="gene ID" value="AMTR_s00074p00182020"/>
</dbReference>
<dbReference type="Proteomes" id="UP000017836">
    <property type="component" value="Unassembled WGS sequence"/>
</dbReference>
<evidence type="ECO:0000313" key="3">
    <source>
        <dbReference type="Proteomes" id="UP000017836"/>
    </source>
</evidence>
<dbReference type="SUPFAM" id="SSF51126">
    <property type="entry name" value="Pectin lyase-like"/>
    <property type="match status" value="1"/>
</dbReference>